<comment type="similarity">
    <text evidence="3">Belongs to the GCKR-like family. MurNAc-6-P etherase subfamily.</text>
</comment>
<dbReference type="Proteomes" id="UP001589733">
    <property type="component" value="Unassembled WGS sequence"/>
</dbReference>
<evidence type="ECO:0000256" key="4">
    <source>
        <dbReference type="SAM" id="MobiDB-lite"/>
    </source>
</evidence>
<comment type="subunit">
    <text evidence="3">Homodimer.</text>
</comment>
<dbReference type="InterPro" id="IPR005488">
    <property type="entry name" value="Etherase_MurQ"/>
</dbReference>
<keyword evidence="2 3" id="KW-0119">Carbohydrate metabolism</keyword>
<protein>
    <recommendedName>
        <fullName evidence="3">N-acetylmuramic acid 6-phosphate etherase</fullName>
        <shortName evidence="3">MurNAc-6-P etherase</shortName>
        <ecNumber evidence="3">4.2.1.126</ecNumber>
    </recommendedName>
    <alternativeName>
        <fullName evidence="3">N-acetylmuramic acid 6-phosphate hydrolase</fullName>
    </alternativeName>
    <alternativeName>
        <fullName evidence="3">N-acetylmuramic acid 6-phosphate lyase</fullName>
    </alternativeName>
</protein>
<evidence type="ECO:0000256" key="3">
    <source>
        <dbReference type="HAMAP-Rule" id="MF_00068"/>
    </source>
</evidence>
<name>A0ABV6B4D7_9DEIO</name>
<evidence type="ECO:0000256" key="2">
    <source>
        <dbReference type="ARBA" id="ARBA00023277"/>
    </source>
</evidence>
<evidence type="ECO:0000259" key="5">
    <source>
        <dbReference type="PROSITE" id="PS51464"/>
    </source>
</evidence>
<feature type="active site" evidence="3">
    <location>
        <position position="122"/>
    </location>
</feature>
<proteinExistence type="inferred from homology"/>
<feature type="compositionally biased region" description="Basic and acidic residues" evidence="4">
    <location>
        <begin position="11"/>
        <end position="20"/>
    </location>
</feature>
<feature type="active site" description="Proton donor" evidence="3">
    <location>
        <position position="91"/>
    </location>
</feature>
<dbReference type="GO" id="GO:0016829">
    <property type="term" value="F:lyase activity"/>
    <property type="evidence" value="ECO:0007669"/>
    <property type="project" value="UniProtKB-KW"/>
</dbReference>
<dbReference type="SUPFAM" id="SSF53697">
    <property type="entry name" value="SIS domain"/>
    <property type="match status" value="1"/>
</dbReference>
<comment type="pathway">
    <text evidence="3">Amino-sugar metabolism; N-acetylmuramate degradation.</text>
</comment>
<feature type="compositionally biased region" description="Polar residues" evidence="4">
    <location>
        <begin position="1"/>
        <end position="10"/>
    </location>
</feature>
<keyword evidence="1 3" id="KW-0456">Lyase</keyword>
<evidence type="ECO:0000256" key="1">
    <source>
        <dbReference type="ARBA" id="ARBA00023239"/>
    </source>
</evidence>
<feature type="domain" description="SIS" evidence="5">
    <location>
        <begin position="63"/>
        <end position="226"/>
    </location>
</feature>
<dbReference type="InterPro" id="IPR005486">
    <property type="entry name" value="Glucokinase_regulatory_CS"/>
</dbReference>
<sequence length="312" mass="31720">MDSVVPTTPDQDPRRTERVHPDHADLDLLDAAALVQVLVLDQQDALNAVQAAAPALARAVEAALGRLNAGGRLVYAGAGTSGRLGVLDATELTPTFSWPPERAVPLIAGGERAIRQAVEGAEDDEEAGALDAQAVQIGPLDVLIAVAASGTTPYALGAVRAAKEAGALAIALANNPGTPLLHAADCPILLDTGPEVISGSTRLKAGTAQKIALNTLSSALMVRLGKVYGNLMVDVKSTNAKLEDRAVRLVRHATGADEATAKAVLDSAGGSVKTALVMLRLDVTAAEAEARLAAAGGHARTALEEGTVGVDS</sequence>
<comment type="catalytic activity">
    <reaction evidence="3">
        <text>N-acetyl-D-muramate 6-phosphate + H2O = N-acetyl-D-glucosamine 6-phosphate + (R)-lactate</text>
        <dbReference type="Rhea" id="RHEA:26410"/>
        <dbReference type="ChEBI" id="CHEBI:15377"/>
        <dbReference type="ChEBI" id="CHEBI:16004"/>
        <dbReference type="ChEBI" id="CHEBI:57513"/>
        <dbReference type="ChEBI" id="CHEBI:58722"/>
        <dbReference type="EC" id="4.2.1.126"/>
    </reaction>
</comment>
<comment type="caution">
    <text evidence="6">The sequence shown here is derived from an EMBL/GenBank/DDBJ whole genome shotgun (WGS) entry which is preliminary data.</text>
</comment>
<dbReference type="NCBIfam" id="NF009222">
    <property type="entry name" value="PRK12570.1"/>
    <property type="match status" value="1"/>
</dbReference>
<dbReference type="HAMAP" id="MF_00068">
    <property type="entry name" value="MurQ"/>
    <property type="match status" value="1"/>
</dbReference>
<organism evidence="6 7">
    <name type="scientific">Deinococcus oregonensis</name>
    <dbReference type="NCBI Taxonomy" id="1805970"/>
    <lineage>
        <taxon>Bacteria</taxon>
        <taxon>Thermotogati</taxon>
        <taxon>Deinococcota</taxon>
        <taxon>Deinococci</taxon>
        <taxon>Deinococcales</taxon>
        <taxon>Deinococcaceae</taxon>
        <taxon>Deinococcus</taxon>
    </lineage>
</organism>
<dbReference type="CDD" id="cd05007">
    <property type="entry name" value="SIS_Etherase"/>
    <property type="match status" value="1"/>
</dbReference>
<dbReference type="Gene3D" id="3.40.50.10490">
    <property type="entry name" value="Glucose-6-phosphate isomerase like protein, domain 1"/>
    <property type="match status" value="1"/>
</dbReference>
<dbReference type="EMBL" id="JBHLYR010000063">
    <property type="protein sequence ID" value="MFB9994608.1"/>
    <property type="molecule type" value="Genomic_DNA"/>
</dbReference>
<evidence type="ECO:0000313" key="7">
    <source>
        <dbReference type="Proteomes" id="UP001589733"/>
    </source>
</evidence>
<comment type="function">
    <text evidence="3">Specifically catalyzes the cleavage of the D-lactyl ether substituent of MurNAc 6-phosphate, producing GlcNAc 6-phosphate and D-lactate.</text>
</comment>
<reference evidence="6 7" key="1">
    <citation type="submission" date="2024-09" db="EMBL/GenBank/DDBJ databases">
        <authorList>
            <person name="Sun Q."/>
            <person name="Mori K."/>
        </authorList>
    </citation>
    <scope>NUCLEOTIDE SEQUENCE [LARGE SCALE GENOMIC DNA]</scope>
    <source>
        <strain evidence="6 7">JCM 13503</strain>
    </source>
</reference>
<dbReference type="PANTHER" id="PTHR10088:SF4">
    <property type="entry name" value="GLUCOKINASE REGULATORY PROTEIN"/>
    <property type="match status" value="1"/>
</dbReference>
<evidence type="ECO:0000313" key="6">
    <source>
        <dbReference type="EMBL" id="MFB9994608.1"/>
    </source>
</evidence>
<dbReference type="InterPro" id="IPR040190">
    <property type="entry name" value="MURQ/GCKR"/>
</dbReference>
<dbReference type="InterPro" id="IPR046348">
    <property type="entry name" value="SIS_dom_sf"/>
</dbReference>
<dbReference type="NCBIfam" id="NF003915">
    <property type="entry name" value="PRK05441.1"/>
    <property type="match status" value="1"/>
</dbReference>
<dbReference type="Gene3D" id="1.10.8.1080">
    <property type="match status" value="1"/>
</dbReference>
<comment type="miscellaneous">
    <text evidence="3">A lyase-type mechanism (elimination/hydration) is suggested for the cleavage of the lactyl ether bond of MurNAc 6-phosphate, with the formation of an alpha,beta-unsaturated aldehyde intermediate with (E)-stereochemistry, followed by the syn addition of water to give product.</text>
</comment>
<dbReference type="PROSITE" id="PS51464">
    <property type="entry name" value="SIS"/>
    <property type="match status" value="1"/>
</dbReference>
<keyword evidence="7" id="KW-1185">Reference proteome</keyword>
<gene>
    <name evidence="3 6" type="primary">murQ</name>
    <name evidence="6" type="ORF">ACFFLM_21855</name>
</gene>
<dbReference type="InterPro" id="IPR001347">
    <property type="entry name" value="SIS_dom"/>
</dbReference>
<dbReference type="Pfam" id="PF22645">
    <property type="entry name" value="GKRP_SIS_N"/>
    <property type="match status" value="1"/>
</dbReference>
<dbReference type="PROSITE" id="PS01272">
    <property type="entry name" value="GCKR"/>
    <property type="match status" value="1"/>
</dbReference>
<accession>A0ABV6B4D7</accession>
<dbReference type="NCBIfam" id="TIGR00274">
    <property type="entry name" value="N-acetylmuramic acid 6-phosphate etherase"/>
    <property type="match status" value="1"/>
</dbReference>
<dbReference type="EC" id="4.2.1.126" evidence="3"/>
<feature type="region of interest" description="Disordered" evidence="4">
    <location>
        <begin position="1"/>
        <end position="20"/>
    </location>
</feature>
<dbReference type="PANTHER" id="PTHR10088">
    <property type="entry name" value="GLUCOKINASE REGULATORY PROTEIN"/>
    <property type="match status" value="1"/>
</dbReference>